<feature type="compositionally biased region" description="Polar residues" evidence="1">
    <location>
        <begin position="33"/>
        <end position="51"/>
    </location>
</feature>
<comment type="caution">
    <text evidence="2">The sequence shown here is derived from an EMBL/GenBank/DDBJ whole genome shotgun (WGS) entry which is preliminary data.</text>
</comment>
<proteinExistence type="predicted"/>
<gene>
    <name evidence="2" type="ORF">LCGC14_1111070</name>
</gene>
<feature type="region of interest" description="Disordered" evidence="1">
    <location>
        <begin position="33"/>
        <end position="55"/>
    </location>
</feature>
<evidence type="ECO:0000256" key="1">
    <source>
        <dbReference type="SAM" id="MobiDB-lite"/>
    </source>
</evidence>
<evidence type="ECO:0000313" key="2">
    <source>
        <dbReference type="EMBL" id="KKN03104.1"/>
    </source>
</evidence>
<reference evidence="2" key="1">
    <citation type="journal article" date="2015" name="Nature">
        <title>Complex archaea that bridge the gap between prokaryotes and eukaryotes.</title>
        <authorList>
            <person name="Spang A."/>
            <person name="Saw J.H."/>
            <person name="Jorgensen S.L."/>
            <person name="Zaremba-Niedzwiedzka K."/>
            <person name="Martijn J."/>
            <person name="Lind A.E."/>
            <person name="van Eijk R."/>
            <person name="Schleper C."/>
            <person name="Guy L."/>
            <person name="Ettema T.J."/>
        </authorList>
    </citation>
    <scope>NUCLEOTIDE SEQUENCE</scope>
</reference>
<sequence>MDFIMRIKFLASFYSFLLFALFGCDDQSMAMQDSPQLNNNASNLPTSNKVNTPPVAQKNEPALVVGMLATHCKSNEAAYINAKMHKVVRNPDENTAYKLEPTEKVLSVCVAKDDSSLSYRFGRINDIGLEKEASPDTPFGSYYRQIGRIGQSILFFSNGEYHYYIINSGGMGSGVTVNVYKNDTLISELFSGNDPYDDFVIATDLNFPKKLVIEKQPFNKQMQ</sequence>
<organism evidence="2">
    <name type="scientific">marine sediment metagenome</name>
    <dbReference type="NCBI Taxonomy" id="412755"/>
    <lineage>
        <taxon>unclassified sequences</taxon>
        <taxon>metagenomes</taxon>
        <taxon>ecological metagenomes</taxon>
    </lineage>
</organism>
<dbReference type="AlphaFoldDB" id="A0A0F9MBH1"/>
<name>A0A0F9MBH1_9ZZZZ</name>
<dbReference type="PROSITE" id="PS51257">
    <property type="entry name" value="PROKAR_LIPOPROTEIN"/>
    <property type="match status" value="1"/>
</dbReference>
<evidence type="ECO:0008006" key="3">
    <source>
        <dbReference type="Google" id="ProtNLM"/>
    </source>
</evidence>
<dbReference type="EMBL" id="LAZR01005073">
    <property type="protein sequence ID" value="KKN03104.1"/>
    <property type="molecule type" value="Genomic_DNA"/>
</dbReference>
<protein>
    <recommendedName>
        <fullName evidence="3">Lipoprotein</fullName>
    </recommendedName>
</protein>
<accession>A0A0F9MBH1</accession>